<dbReference type="SUPFAM" id="SSF51735">
    <property type="entry name" value="NAD(P)-binding Rossmann-fold domains"/>
    <property type="match status" value="1"/>
</dbReference>
<keyword evidence="3" id="KW-0560">Oxidoreductase</keyword>
<proteinExistence type="inferred from homology"/>
<dbReference type="GO" id="GO:0016491">
    <property type="term" value="F:oxidoreductase activity"/>
    <property type="evidence" value="ECO:0007669"/>
    <property type="project" value="UniProtKB-KW"/>
</dbReference>
<evidence type="ECO:0000256" key="3">
    <source>
        <dbReference type="ARBA" id="ARBA00023002"/>
    </source>
</evidence>
<dbReference type="PANTHER" id="PTHR24320">
    <property type="entry name" value="RETINOL DEHYDROGENASE"/>
    <property type="match status" value="1"/>
</dbReference>
<comment type="caution">
    <text evidence="4">The sequence shown here is derived from an EMBL/GenBank/DDBJ whole genome shotgun (WGS) entry which is preliminary data.</text>
</comment>
<comment type="similarity">
    <text evidence="1">Belongs to the short-chain dehydrogenases/reductases (SDR) family.</text>
</comment>
<organism evidence="4 5">
    <name type="scientific">Immersiella caudata</name>
    <dbReference type="NCBI Taxonomy" id="314043"/>
    <lineage>
        <taxon>Eukaryota</taxon>
        <taxon>Fungi</taxon>
        <taxon>Dikarya</taxon>
        <taxon>Ascomycota</taxon>
        <taxon>Pezizomycotina</taxon>
        <taxon>Sordariomycetes</taxon>
        <taxon>Sordariomycetidae</taxon>
        <taxon>Sordariales</taxon>
        <taxon>Lasiosphaeriaceae</taxon>
        <taxon>Immersiella</taxon>
    </lineage>
</organism>
<gene>
    <name evidence="4" type="ORF">B0T14DRAFT_481902</name>
</gene>
<dbReference type="PANTHER" id="PTHR24320:SF282">
    <property type="entry name" value="WW DOMAIN-CONTAINING OXIDOREDUCTASE"/>
    <property type="match status" value="1"/>
</dbReference>
<keyword evidence="2" id="KW-0521">NADP</keyword>
<reference evidence="4" key="1">
    <citation type="submission" date="2023-06" db="EMBL/GenBank/DDBJ databases">
        <title>Genome-scale phylogeny and comparative genomics of the fungal order Sordariales.</title>
        <authorList>
            <consortium name="Lawrence Berkeley National Laboratory"/>
            <person name="Hensen N."/>
            <person name="Bonometti L."/>
            <person name="Westerberg I."/>
            <person name="Brannstrom I.O."/>
            <person name="Guillou S."/>
            <person name="Cros-Aarteil S."/>
            <person name="Calhoun S."/>
            <person name="Haridas S."/>
            <person name="Kuo A."/>
            <person name="Mondo S."/>
            <person name="Pangilinan J."/>
            <person name="Riley R."/>
            <person name="Labutti K."/>
            <person name="Andreopoulos B."/>
            <person name="Lipzen A."/>
            <person name="Chen C."/>
            <person name="Yanf M."/>
            <person name="Daum C."/>
            <person name="Ng V."/>
            <person name="Clum A."/>
            <person name="Steindorff A."/>
            <person name="Ohm R."/>
            <person name="Martin F."/>
            <person name="Silar P."/>
            <person name="Natvig D."/>
            <person name="Lalanne C."/>
            <person name="Gautier V."/>
            <person name="Ament-Velasquez S.L."/>
            <person name="Kruys A."/>
            <person name="Hutchinson M.I."/>
            <person name="Powell A.J."/>
            <person name="Barry K."/>
            <person name="Miller A.N."/>
            <person name="Grigoriev I.V."/>
            <person name="Debuchy R."/>
            <person name="Gladieux P."/>
            <person name="Thoren M.H."/>
            <person name="Johannesson H."/>
        </authorList>
    </citation>
    <scope>NUCLEOTIDE SEQUENCE</scope>
    <source>
        <strain evidence="4">CBS 606.72</strain>
    </source>
</reference>
<dbReference type="Pfam" id="PF00106">
    <property type="entry name" value="adh_short"/>
    <property type="match status" value="1"/>
</dbReference>
<evidence type="ECO:0000256" key="1">
    <source>
        <dbReference type="ARBA" id="ARBA00006484"/>
    </source>
</evidence>
<sequence>MTKSVSFKPQTDIPSLAGRVILVTGANAGLGKAAALELARHGPAQVWLACRDAAKGRAAAAEIASDPDVVANNLRPEIQPLVLDLASLASVQRAAREFCAAASRLDILMCNAGIMATAPGVTEDGYEAQLGTNHMGHALLLRLLLPVLESTAALPGADVRVVVLSSDAHAQWPKGGPKRKLDLARGTPAAAQLGTLNCYFRSKLANALWARRLARDHPRFTVVAIHPGVVATSLMQRSTGIPRVLRGATRLAGIMGILPNATDGARNQLWAAVGDKSGGRLRSGEYYEPVGVAGGASDDARDDGLADALWEWTQNELDIFLSV</sequence>
<dbReference type="PRINTS" id="PR00081">
    <property type="entry name" value="GDHRDH"/>
</dbReference>
<name>A0AA39WSK1_9PEZI</name>
<accession>A0AA39WSK1</accession>
<dbReference type="InterPro" id="IPR002347">
    <property type="entry name" value="SDR_fam"/>
</dbReference>
<dbReference type="Gene3D" id="3.40.50.720">
    <property type="entry name" value="NAD(P)-binding Rossmann-like Domain"/>
    <property type="match status" value="1"/>
</dbReference>
<dbReference type="Proteomes" id="UP001175000">
    <property type="component" value="Unassembled WGS sequence"/>
</dbReference>
<protein>
    <submittedName>
        <fullName evidence="4">Uncharacterized protein</fullName>
    </submittedName>
</protein>
<evidence type="ECO:0000313" key="5">
    <source>
        <dbReference type="Proteomes" id="UP001175000"/>
    </source>
</evidence>
<keyword evidence="5" id="KW-1185">Reference proteome</keyword>
<dbReference type="EMBL" id="JAULSU010000004">
    <property type="protein sequence ID" value="KAK0620814.1"/>
    <property type="molecule type" value="Genomic_DNA"/>
</dbReference>
<evidence type="ECO:0000313" key="4">
    <source>
        <dbReference type="EMBL" id="KAK0620814.1"/>
    </source>
</evidence>
<dbReference type="InterPro" id="IPR036291">
    <property type="entry name" value="NAD(P)-bd_dom_sf"/>
</dbReference>
<evidence type="ECO:0000256" key="2">
    <source>
        <dbReference type="ARBA" id="ARBA00022857"/>
    </source>
</evidence>
<dbReference type="AlphaFoldDB" id="A0AA39WSK1"/>